<protein>
    <submittedName>
        <fullName evidence="3">Putative WRKY transcription factor 52</fullName>
    </submittedName>
</protein>
<dbReference type="PANTHER" id="PTHR11017:SF559">
    <property type="entry name" value="DISEASE RESISTANCE PROTEIN CHL1"/>
    <property type="match status" value="1"/>
</dbReference>
<accession>A0A6A1WDI8</accession>
<evidence type="ECO:0000256" key="1">
    <source>
        <dbReference type="ARBA" id="ARBA00022614"/>
    </source>
</evidence>
<dbReference type="Proteomes" id="UP000516437">
    <property type="component" value="Chromosome 2"/>
</dbReference>
<keyword evidence="4" id="KW-1185">Reference proteome</keyword>
<dbReference type="PANTHER" id="PTHR11017">
    <property type="entry name" value="LEUCINE-RICH REPEAT-CONTAINING PROTEIN"/>
    <property type="match status" value="1"/>
</dbReference>
<evidence type="ECO:0000313" key="4">
    <source>
        <dbReference type="Proteomes" id="UP000516437"/>
    </source>
</evidence>
<comment type="caution">
    <text evidence="3">The sequence shown here is derived from an EMBL/GenBank/DDBJ whole genome shotgun (WGS) entry which is preliminary data.</text>
</comment>
<dbReference type="InterPro" id="IPR011713">
    <property type="entry name" value="Leu-rich_rpt_3"/>
</dbReference>
<dbReference type="Pfam" id="PF07725">
    <property type="entry name" value="LRR_3"/>
    <property type="match status" value="1"/>
</dbReference>
<evidence type="ECO:0000313" key="3">
    <source>
        <dbReference type="EMBL" id="KAB1223314.1"/>
    </source>
</evidence>
<reference evidence="3 4" key="1">
    <citation type="journal article" date="2019" name="Plant Biotechnol. J.">
        <title>The red bayberry genome and genetic basis of sex determination.</title>
        <authorList>
            <person name="Jia H.M."/>
            <person name="Jia H.J."/>
            <person name="Cai Q.L."/>
            <person name="Wang Y."/>
            <person name="Zhao H.B."/>
            <person name="Yang W.F."/>
            <person name="Wang G.Y."/>
            <person name="Li Y.H."/>
            <person name="Zhan D.L."/>
            <person name="Shen Y.T."/>
            <person name="Niu Q.F."/>
            <person name="Chang L."/>
            <person name="Qiu J."/>
            <person name="Zhao L."/>
            <person name="Xie H.B."/>
            <person name="Fu W.Y."/>
            <person name="Jin J."/>
            <person name="Li X.W."/>
            <person name="Jiao Y."/>
            <person name="Zhou C.C."/>
            <person name="Tu T."/>
            <person name="Chai C.Y."/>
            <person name="Gao J.L."/>
            <person name="Fan L.J."/>
            <person name="van de Weg E."/>
            <person name="Wang J.Y."/>
            <person name="Gao Z.S."/>
        </authorList>
    </citation>
    <scope>NUCLEOTIDE SEQUENCE [LARGE SCALE GENOMIC DNA]</scope>
    <source>
        <tissue evidence="3">Leaves</tissue>
    </source>
</reference>
<dbReference type="GO" id="GO:0006952">
    <property type="term" value="P:defense response"/>
    <property type="evidence" value="ECO:0007669"/>
    <property type="project" value="InterPro"/>
</dbReference>
<keyword evidence="1" id="KW-0433">Leucine-rich repeat</keyword>
<proteinExistence type="predicted"/>
<sequence>MKKLRILKIGNASIVRTSPKCCDALLGVVWDGDPSKCMLSNELRFIEWYGYPFKSLADSFQPNNLIKLRMPNSHIERLWKGVKRSYFDFHFETNEGPQIIGPLSLSVEVVPYLGSIWVYIPADWFLARVKNVDGWSYLKVSVRARMKDMEVKECGVRMLHKPDAQEFYDNISSVYPMGSLDSKGLHFPCAWLRETASEEKRV</sequence>
<evidence type="ECO:0000256" key="2">
    <source>
        <dbReference type="ARBA" id="ARBA00022737"/>
    </source>
</evidence>
<gene>
    <name evidence="3" type="ORF">CJ030_MR2G024672</name>
</gene>
<keyword evidence="2" id="KW-0677">Repeat</keyword>
<dbReference type="EMBL" id="RXIC02000020">
    <property type="protein sequence ID" value="KAB1223314.1"/>
    <property type="molecule type" value="Genomic_DNA"/>
</dbReference>
<dbReference type="OrthoDB" id="1749570at2759"/>
<name>A0A6A1WDI8_9ROSI</name>
<organism evidence="3 4">
    <name type="scientific">Morella rubra</name>
    <name type="common">Chinese bayberry</name>
    <dbReference type="NCBI Taxonomy" id="262757"/>
    <lineage>
        <taxon>Eukaryota</taxon>
        <taxon>Viridiplantae</taxon>
        <taxon>Streptophyta</taxon>
        <taxon>Embryophyta</taxon>
        <taxon>Tracheophyta</taxon>
        <taxon>Spermatophyta</taxon>
        <taxon>Magnoliopsida</taxon>
        <taxon>eudicotyledons</taxon>
        <taxon>Gunneridae</taxon>
        <taxon>Pentapetalae</taxon>
        <taxon>rosids</taxon>
        <taxon>fabids</taxon>
        <taxon>Fagales</taxon>
        <taxon>Myricaceae</taxon>
        <taxon>Morella</taxon>
    </lineage>
</organism>
<dbReference type="AlphaFoldDB" id="A0A6A1WDI8"/>
<dbReference type="InterPro" id="IPR044974">
    <property type="entry name" value="Disease_R_plants"/>
</dbReference>